<proteinExistence type="predicted"/>
<organism evidence="1 2">
    <name type="scientific">Faecalibacterium wellingii</name>
    <dbReference type="NCBI Taxonomy" id="2929491"/>
    <lineage>
        <taxon>Bacteria</taxon>
        <taxon>Bacillati</taxon>
        <taxon>Bacillota</taxon>
        <taxon>Clostridia</taxon>
        <taxon>Eubacteriales</taxon>
        <taxon>Oscillospiraceae</taxon>
        <taxon>Faecalibacterium</taxon>
    </lineage>
</organism>
<name>A0ABU3U0W4_9FIRM</name>
<evidence type="ECO:0000313" key="1">
    <source>
        <dbReference type="EMBL" id="MDU8689204.1"/>
    </source>
</evidence>
<dbReference type="EMBL" id="JAWHPR010000005">
    <property type="protein sequence ID" value="MDU8689204.1"/>
    <property type="molecule type" value="Genomic_DNA"/>
</dbReference>
<accession>A0ABU3U0W4</accession>
<gene>
    <name evidence="1" type="ORF">RX402_10675</name>
</gene>
<keyword evidence="2" id="KW-1185">Reference proteome</keyword>
<evidence type="ECO:0000313" key="2">
    <source>
        <dbReference type="Proteomes" id="UP001263246"/>
    </source>
</evidence>
<comment type="caution">
    <text evidence="1">The sequence shown here is derived from an EMBL/GenBank/DDBJ whole genome shotgun (WGS) entry which is preliminary data.</text>
</comment>
<dbReference type="Proteomes" id="UP001263246">
    <property type="component" value="Unassembled WGS sequence"/>
</dbReference>
<sequence>MPAASLWASSAENDFYFSNPEKSADFSGLLFHREGPWRQTAFPNQDFLQAGNSFSSHLPVSFHLQTVVCLKKRVRDSFF</sequence>
<reference evidence="1 2" key="1">
    <citation type="submission" date="2023-10" db="EMBL/GenBank/DDBJ databases">
        <title>Host Genetic Regulation of Human Gut Microbial Structural Variation.</title>
        <authorList>
            <person name="Harmsen H.J.M."/>
        </authorList>
    </citation>
    <scope>NUCLEOTIDE SEQUENCE [LARGE SCALE GENOMIC DNA]</scope>
    <source>
        <strain evidence="1 2">HTF-F</strain>
    </source>
</reference>
<protein>
    <submittedName>
        <fullName evidence="1">Uncharacterized protein</fullName>
    </submittedName>
</protein>